<evidence type="ECO:0000256" key="4">
    <source>
        <dbReference type="ARBA" id="ARBA00022786"/>
    </source>
</evidence>
<organism evidence="8 9">
    <name type="scientific">Lithospermum erythrorhizon</name>
    <name type="common">Purple gromwell</name>
    <name type="synonym">Lithospermum officinale var. erythrorhizon</name>
    <dbReference type="NCBI Taxonomy" id="34254"/>
    <lineage>
        <taxon>Eukaryota</taxon>
        <taxon>Viridiplantae</taxon>
        <taxon>Streptophyta</taxon>
        <taxon>Embryophyta</taxon>
        <taxon>Tracheophyta</taxon>
        <taxon>Spermatophyta</taxon>
        <taxon>Magnoliopsida</taxon>
        <taxon>eudicotyledons</taxon>
        <taxon>Gunneridae</taxon>
        <taxon>Pentapetalae</taxon>
        <taxon>asterids</taxon>
        <taxon>lamiids</taxon>
        <taxon>Boraginales</taxon>
        <taxon>Boraginaceae</taxon>
        <taxon>Boraginoideae</taxon>
        <taxon>Lithospermeae</taxon>
        <taxon>Lithospermum</taxon>
    </lineage>
</organism>
<dbReference type="Gene3D" id="3.90.70.40">
    <property type="match status" value="1"/>
</dbReference>
<dbReference type="PROSITE" id="PS50957">
    <property type="entry name" value="JOSEPHIN"/>
    <property type="match status" value="1"/>
</dbReference>
<dbReference type="Pfam" id="PF02099">
    <property type="entry name" value="Josephin"/>
    <property type="match status" value="1"/>
</dbReference>
<dbReference type="GO" id="GO:0004843">
    <property type="term" value="F:cysteine-type deubiquitinase activity"/>
    <property type="evidence" value="ECO:0007669"/>
    <property type="project" value="UniProtKB-EC"/>
</dbReference>
<keyword evidence="4" id="KW-0833">Ubl conjugation pathway</keyword>
<dbReference type="AlphaFoldDB" id="A0AAV3Q1Y7"/>
<sequence length="182" mass="20608">MENKKVEIYHERQRLQFCLLHTLNNLFQEKDAFLRADLNTISEKLDLDDPIKGGWSPLSVVFKPHHNSITGNYDINVLIAALEGKGKSVVWHDRRHGFSSIDLDGGDDTLMGLIVNVPVRKYGGLWESRHWIALRRIGGVWYNLDSDLAAACAFKDTEEVKEFLNGMISSGSEILLVTNDNQ</sequence>
<name>A0AAV3Q1Y7_LITER</name>
<dbReference type="SMART" id="SM01246">
    <property type="entry name" value="Josephin"/>
    <property type="match status" value="1"/>
</dbReference>
<evidence type="ECO:0000313" key="8">
    <source>
        <dbReference type="EMBL" id="GAA0156483.1"/>
    </source>
</evidence>
<reference evidence="8 9" key="1">
    <citation type="submission" date="2024-01" db="EMBL/GenBank/DDBJ databases">
        <title>The complete chloroplast genome sequence of Lithospermum erythrorhizon: insights into the phylogenetic relationship among Boraginaceae species and the maternal lineages of purple gromwells.</title>
        <authorList>
            <person name="Okada T."/>
            <person name="Watanabe K."/>
        </authorList>
    </citation>
    <scope>NUCLEOTIDE SEQUENCE [LARGE SCALE GENOMIC DNA]</scope>
</reference>
<evidence type="ECO:0000256" key="6">
    <source>
        <dbReference type="PROSITE-ProRule" id="PRU00331"/>
    </source>
</evidence>
<dbReference type="GO" id="GO:0016579">
    <property type="term" value="P:protein deubiquitination"/>
    <property type="evidence" value="ECO:0007669"/>
    <property type="project" value="InterPro"/>
</dbReference>
<keyword evidence="5 6" id="KW-0378">Hydrolase</keyword>
<evidence type="ECO:0000256" key="3">
    <source>
        <dbReference type="ARBA" id="ARBA00022670"/>
    </source>
</evidence>
<accession>A0AAV3Q1Y7</accession>
<protein>
    <recommendedName>
        <fullName evidence="2">ubiquitinyl hydrolase 1</fullName>
        <ecNumber evidence="2">3.4.19.12</ecNumber>
    </recommendedName>
</protein>
<gene>
    <name evidence="8" type="ORF">LIER_13973</name>
</gene>
<dbReference type="InterPro" id="IPR006155">
    <property type="entry name" value="Josephin"/>
</dbReference>
<comment type="caution">
    <text evidence="8">The sequence shown here is derived from an EMBL/GenBank/DDBJ whole genome shotgun (WGS) entry which is preliminary data.</text>
</comment>
<dbReference type="PANTHER" id="PTHR13291:SF0">
    <property type="entry name" value="JOSEPHIN-LIKE PROTEIN"/>
    <property type="match status" value="1"/>
</dbReference>
<evidence type="ECO:0000256" key="2">
    <source>
        <dbReference type="ARBA" id="ARBA00012759"/>
    </source>
</evidence>
<comment type="catalytic activity">
    <reaction evidence="1">
        <text>Thiol-dependent hydrolysis of ester, thioester, amide, peptide and isopeptide bonds formed by the C-terminal Gly of ubiquitin (a 76-residue protein attached to proteins as an intracellular targeting signal).</text>
        <dbReference type="EC" id="3.4.19.12"/>
    </reaction>
</comment>
<evidence type="ECO:0000256" key="1">
    <source>
        <dbReference type="ARBA" id="ARBA00000707"/>
    </source>
</evidence>
<dbReference type="GO" id="GO:0006508">
    <property type="term" value="P:proteolysis"/>
    <property type="evidence" value="ECO:0007669"/>
    <property type="project" value="UniProtKB-KW"/>
</dbReference>
<keyword evidence="3 8" id="KW-0645">Protease</keyword>
<feature type="domain" description="Josephin" evidence="7">
    <location>
        <begin position="5"/>
        <end position="182"/>
    </location>
</feature>
<dbReference type="PANTHER" id="PTHR13291">
    <property type="entry name" value="JOSEPHIN 1, 2"/>
    <property type="match status" value="1"/>
</dbReference>
<dbReference type="InterPro" id="IPR040053">
    <property type="entry name" value="JOSD1/2"/>
</dbReference>
<proteinExistence type="predicted"/>
<feature type="active site" evidence="6">
    <location>
        <position position="130"/>
    </location>
</feature>
<dbReference type="EMBL" id="BAABME010002871">
    <property type="protein sequence ID" value="GAA0156483.1"/>
    <property type="molecule type" value="Genomic_DNA"/>
</dbReference>
<feature type="active site" evidence="6">
    <location>
        <position position="145"/>
    </location>
</feature>
<keyword evidence="9" id="KW-1185">Reference proteome</keyword>
<evidence type="ECO:0000256" key="5">
    <source>
        <dbReference type="ARBA" id="ARBA00022801"/>
    </source>
</evidence>
<evidence type="ECO:0000313" key="9">
    <source>
        <dbReference type="Proteomes" id="UP001454036"/>
    </source>
</evidence>
<dbReference type="EC" id="3.4.19.12" evidence="2"/>
<evidence type="ECO:0000259" key="7">
    <source>
        <dbReference type="PROSITE" id="PS50957"/>
    </source>
</evidence>
<dbReference type="Proteomes" id="UP001454036">
    <property type="component" value="Unassembled WGS sequence"/>
</dbReference>
<feature type="active site" evidence="6">
    <location>
        <position position="18"/>
    </location>
</feature>